<dbReference type="OrthoDB" id="2444812at2759"/>
<protein>
    <submittedName>
        <fullName evidence="1">Uncharacterized protein</fullName>
    </submittedName>
</protein>
<evidence type="ECO:0000313" key="2">
    <source>
        <dbReference type="Proteomes" id="UP000186955"/>
    </source>
</evidence>
<dbReference type="STRING" id="1316194.A0A1Q5T5W6"/>
<comment type="caution">
    <text evidence="1">The sequence shown here is derived from an EMBL/GenBank/DDBJ whole genome shotgun (WGS) entry which is preliminary data.</text>
</comment>
<gene>
    <name evidence="1" type="ORF">PENSUB_11145</name>
</gene>
<organism evidence="1 2">
    <name type="scientific">Penicillium subrubescens</name>
    <dbReference type="NCBI Taxonomy" id="1316194"/>
    <lineage>
        <taxon>Eukaryota</taxon>
        <taxon>Fungi</taxon>
        <taxon>Dikarya</taxon>
        <taxon>Ascomycota</taxon>
        <taxon>Pezizomycotina</taxon>
        <taxon>Eurotiomycetes</taxon>
        <taxon>Eurotiomycetidae</taxon>
        <taxon>Eurotiales</taxon>
        <taxon>Aspergillaceae</taxon>
        <taxon>Penicillium</taxon>
    </lineage>
</organism>
<keyword evidence="2" id="KW-1185">Reference proteome</keyword>
<dbReference type="AlphaFoldDB" id="A0A1Q5T5W6"/>
<reference evidence="1 2" key="1">
    <citation type="submission" date="2016-10" db="EMBL/GenBank/DDBJ databases">
        <title>Genome sequence of the ascomycete fungus Penicillium subrubescens.</title>
        <authorList>
            <person name="De Vries R.P."/>
            <person name="Peng M."/>
            <person name="Dilokpimol A."/>
            <person name="Hilden K."/>
            <person name="Makela M.R."/>
            <person name="Grigoriev I."/>
            <person name="Riley R."/>
            <person name="Granchi Z."/>
        </authorList>
    </citation>
    <scope>NUCLEOTIDE SEQUENCE [LARGE SCALE GENOMIC DNA]</scope>
    <source>
        <strain evidence="1 2">CBS 132785</strain>
    </source>
</reference>
<accession>A0A1Q5T5W6</accession>
<dbReference type="Proteomes" id="UP000186955">
    <property type="component" value="Unassembled WGS sequence"/>
</dbReference>
<dbReference type="EMBL" id="MNBE01000702">
    <property type="protein sequence ID" value="OKO95633.1"/>
    <property type="molecule type" value="Genomic_DNA"/>
</dbReference>
<sequence length="619" mass="68774">MFAAPGSPDVLTLATFAYQVYDTYKGAPKRFKDLTDDIKGLEVLLRSLGNRLTLQQVDTTGQEKSQETLLSSDEATDLEQLVKQAGKLLEELQQKQGYASAPRGLSRFRWSQGEVDSVRSRITSLCAIIGAFNSGLLPRIVSTVPMVEKRQENLAKLDNFLPSANKNSRLSTVSVVDPNTATLTEVENEVIPEWANRGRMLEYYVSEAEAEQNQDPILRQTAHASEPLVSPPVKRSPTTDSLMGNTGALLGLGVHKEEIEVISAIYGPRIVTDIIRNITNAHSCLKMTRVVFSATNETFGGDPWPNCIKAFSMVWRKVIRLDYGNLYSAPQKLFAEEGELLTIDLSIPLPFHKSSATRKRGSIYILNASWHNIDVTEHVASITAKDPRPDIIASNHEFFVEDPCYGYEKIMSVTWTYSDIAAALSYCEVRAVTENSSIQIPPYLDIICANWGGLDITNLVRAKITPQQTLHFDTKNGGAFASPDPLPGWQKTISILYRYGSLEPMQLLVTGDDSGYVMIDPGKRIRRNFFFSNTIEVTSDIRIVAAVWGLQPVSEKRFSTAVTERKMVSCSNDFFGWDGWGGTLKTLQVFLQNVHTGECTCVSAKEGSVLKMPTVWPEH</sequence>
<proteinExistence type="predicted"/>
<evidence type="ECO:0000313" key="1">
    <source>
        <dbReference type="EMBL" id="OKO95633.1"/>
    </source>
</evidence>
<name>A0A1Q5T5W6_9EURO</name>